<dbReference type="SUPFAM" id="SSF103473">
    <property type="entry name" value="MFS general substrate transporter"/>
    <property type="match status" value="1"/>
</dbReference>
<accession>A0A502FCF1</accession>
<dbReference type="InterPro" id="IPR020846">
    <property type="entry name" value="MFS_dom"/>
</dbReference>
<evidence type="ECO:0000256" key="2">
    <source>
        <dbReference type="ARBA" id="ARBA00022475"/>
    </source>
</evidence>
<sequence length="428" mass="42944">MAIPGAAPAPAHDPAAPAAPGTAPAPQHASETSLAFTAPIVGLALGHVLSNMVRTLPALTADMLGHDLDVSRQGLASLTGAYNLAFALAQVPIGVALDRFGVRRVSLTLLAIIAAGAVLAALAGGAAGFLVAQVVLGLGCAGMLICPVTYAAKNLSPARFGLWSGLIQALGNCGMLLSSSPLALLVDSAGWRAGYLVSAGFGLVVIGLVALLVHDRPSADRSRSLGREAREVLRLAAARPLRGAALLAFSSFAAVIGVRGLWGGPWLMEAKALTRVEAGNVLLLATTALVIGPALWGIADRRLGHRRALLIIGHLGAAACLALVALGGPGGPFGALPTSWDAAMLLGFGLTISAQPLVFALARSVVPPEQTGKAMSAVNLAFFAGAAILQAASGPVVAAGGIGSGLVFFALATAISTGLFVLLTRRPE</sequence>
<dbReference type="InterPro" id="IPR011701">
    <property type="entry name" value="MFS"/>
</dbReference>
<feature type="transmembrane region" description="Helical" evidence="7">
    <location>
        <begin position="342"/>
        <end position="362"/>
    </location>
</feature>
<feature type="domain" description="Major facilitator superfamily (MFS) profile" evidence="8">
    <location>
        <begin position="39"/>
        <end position="428"/>
    </location>
</feature>
<dbReference type="OrthoDB" id="272777at2"/>
<evidence type="ECO:0000256" key="4">
    <source>
        <dbReference type="ARBA" id="ARBA00022989"/>
    </source>
</evidence>
<dbReference type="EMBL" id="RCZP01000037">
    <property type="protein sequence ID" value="TPG47087.1"/>
    <property type="molecule type" value="Genomic_DNA"/>
</dbReference>
<evidence type="ECO:0000256" key="1">
    <source>
        <dbReference type="ARBA" id="ARBA00004651"/>
    </source>
</evidence>
<evidence type="ECO:0000256" key="7">
    <source>
        <dbReference type="SAM" id="Phobius"/>
    </source>
</evidence>
<keyword evidence="2" id="KW-1003">Cell membrane</keyword>
<feature type="transmembrane region" description="Helical" evidence="7">
    <location>
        <begin position="398"/>
        <end position="423"/>
    </location>
</feature>
<feature type="transmembrane region" description="Helical" evidence="7">
    <location>
        <begin position="308"/>
        <end position="330"/>
    </location>
</feature>
<dbReference type="PANTHER" id="PTHR43124">
    <property type="entry name" value="PURINE EFFLUX PUMP PBUE"/>
    <property type="match status" value="1"/>
</dbReference>
<dbReference type="Pfam" id="PF07690">
    <property type="entry name" value="MFS_1"/>
    <property type="match status" value="1"/>
</dbReference>
<protein>
    <submittedName>
        <fullName evidence="9">MFS transporter</fullName>
    </submittedName>
</protein>
<comment type="caution">
    <text evidence="9">The sequence shown here is derived from an EMBL/GenBank/DDBJ whole genome shotgun (WGS) entry which is preliminary data.</text>
</comment>
<evidence type="ECO:0000256" key="3">
    <source>
        <dbReference type="ARBA" id="ARBA00022692"/>
    </source>
</evidence>
<proteinExistence type="predicted"/>
<evidence type="ECO:0000313" key="9">
    <source>
        <dbReference type="EMBL" id="TPG47087.1"/>
    </source>
</evidence>
<organism evidence="9 10">
    <name type="scientific">Muricoccus nepalensis</name>
    <dbReference type="NCBI Taxonomy" id="1854500"/>
    <lineage>
        <taxon>Bacteria</taxon>
        <taxon>Pseudomonadati</taxon>
        <taxon>Pseudomonadota</taxon>
        <taxon>Alphaproteobacteria</taxon>
        <taxon>Acetobacterales</taxon>
        <taxon>Roseomonadaceae</taxon>
        <taxon>Muricoccus</taxon>
    </lineage>
</organism>
<dbReference type="GO" id="GO:0005886">
    <property type="term" value="C:plasma membrane"/>
    <property type="evidence" value="ECO:0007669"/>
    <property type="project" value="UniProtKB-SubCell"/>
</dbReference>
<feature type="transmembrane region" description="Helical" evidence="7">
    <location>
        <begin position="374"/>
        <end position="392"/>
    </location>
</feature>
<evidence type="ECO:0000256" key="6">
    <source>
        <dbReference type="SAM" id="MobiDB-lite"/>
    </source>
</evidence>
<feature type="transmembrane region" description="Helical" evidence="7">
    <location>
        <begin position="73"/>
        <end position="93"/>
    </location>
</feature>
<gene>
    <name evidence="9" type="ORF">EAH89_24195</name>
</gene>
<evidence type="ECO:0000256" key="5">
    <source>
        <dbReference type="ARBA" id="ARBA00023136"/>
    </source>
</evidence>
<name>A0A502FCF1_9PROT</name>
<dbReference type="InterPro" id="IPR050189">
    <property type="entry name" value="MFS_Efflux_Transporters"/>
</dbReference>
<dbReference type="PANTHER" id="PTHR43124:SF3">
    <property type="entry name" value="CHLORAMPHENICOL EFFLUX PUMP RV0191"/>
    <property type="match status" value="1"/>
</dbReference>
<dbReference type="Proteomes" id="UP000317078">
    <property type="component" value="Unassembled WGS sequence"/>
</dbReference>
<keyword evidence="10" id="KW-1185">Reference proteome</keyword>
<keyword evidence="5 7" id="KW-0472">Membrane</keyword>
<evidence type="ECO:0000313" key="10">
    <source>
        <dbReference type="Proteomes" id="UP000317078"/>
    </source>
</evidence>
<keyword evidence="4 7" id="KW-1133">Transmembrane helix</keyword>
<keyword evidence="3 7" id="KW-0812">Transmembrane</keyword>
<dbReference type="InterPro" id="IPR036259">
    <property type="entry name" value="MFS_trans_sf"/>
</dbReference>
<feature type="transmembrane region" description="Helical" evidence="7">
    <location>
        <begin position="130"/>
        <end position="150"/>
    </location>
</feature>
<feature type="transmembrane region" description="Helical" evidence="7">
    <location>
        <begin position="244"/>
        <end position="262"/>
    </location>
</feature>
<evidence type="ECO:0000259" key="8">
    <source>
        <dbReference type="PROSITE" id="PS50850"/>
    </source>
</evidence>
<feature type="transmembrane region" description="Helical" evidence="7">
    <location>
        <begin position="162"/>
        <end position="186"/>
    </location>
</feature>
<dbReference type="PROSITE" id="PS50850">
    <property type="entry name" value="MFS"/>
    <property type="match status" value="1"/>
</dbReference>
<dbReference type="GO" id="GO:0022857">
    <property type="term" value="F:transmembrane transporter activity"/>
    <property type="evidence" value="ECO:0007669"/>
    <property type="project" value="InterPro"/>
</dbReference>
<feature type="region of interest" description="Disordered" evidence="6">
    <location>
        <begin position="1"/>
        <end position="28"/>
    </location>
</feature>
<dbReference type="RefSeq" id="WP_140886300.1">
    <property type="nucleotide sequence ID" value="NZ_RCZP01000037.1"/>
</dbReference>
<reference evidence="9 10" key="1">
    <citation type="journal article" date="2019" name="Environ. Microbiol.">
        <title>Species interactions and distinct microbial communities in high Arctic permafrost affected cryosols are associated with the CH4 and CO2 gas fluxes.</title>
        <authorList>
            <person name="Altshuler I."/>
            <person name="Hamel J."/>
            <person name="Turney S."/>
            <person name="Magnuson E."/>
            <person name="Levesque R."/>
            <person name="Greer C."/>
            <person name="Whyte L.G."/>
        </authorList>
    </citation>
    <scope>NUCLEOTIDE SEQUENCE [LARGE SCALE GENOMIC DNA]</scope>
    <source>
        <strain evidence="9 10">S9.3B</strain>
    </source>
</reference>
<comment type="subcellular location">
    <subcellularLocation>
        <location evidence="1">Cell membrane</location>
        <topology evidence="1">Multi-pass membrane protein</topology>
    </subcellularLocation>
</comment>
<dbReference type="Gene3D" id="1.20.1250.20">
    <property type="entry name" value="MFS general substrate transporter like domains"/>
    <property type="match status" value="1"/>
</dbReference>
<feature type="transmembrane region" description="Helical" evidence="7">
    <location>
        <begin position="282"/>
        <end position="299"/>
    </location>
</feature>
<dbReference type="AlphaFoldDB" id="A0A502FCF1"/>
<dbReference type="CDD" id="cd06174">
    <property type="entry name" value="MFS"/>
    <property type="match status" value="1"/>
</dbReference>
<feature type="transmembrane region" description="Helical" evidence="7">
    <location>
        <begin position="105"/>
        <end position="124"/>
    </location>
</feature>
<feature type="transmembrane region" description="Helical" evidence="7">
    <location>
        <begin position="192"/>
        <end position="213"/>
    </location>
</feature>